<proteinExistence type="predicted"/>
<feature type="region of interest" description="Disordered" evidence="1">
    <location>
        <begin position="1"/>
        <end position="21"/>
    </location>
</feature>
<name>A0A484FY08_COLOR</name>
<organism evidence="2 3">
    <name type="scientific">Colletotrichum orbiculare (strain 104-T / ATCC 96160 / CBS 514.97 / LARS 414 / MAFF 240422)</name>
    <name type="common">Cucumber anthracnose fungus</name>
    <name type="synonym">Colletotrichum lagenarium</name>
    <dbReference type="NCBI Taxonomy" id="1213857"/>
    <lineage>
        <taxon>Eukaryota</taxon>
        <taxon>Fungi</taxon>
        <taxon>Dikarya</taxon>
        <taxon>Ascomycota</taxon>
        <taxon>Pezizomycotina</taxon>
        <taxon>Sordariomycetes</taxon>
        <taxon>Hypocreomycetidae</taxon>
        <taxon>Glomerellales</taxon>
        <taxon>Glomerellaceae</taxon>
        <taxon>Colletotrichum</taxon>
        <taxon>Colletotrichum orbiculare species complex</taxon>
    </lineage>
</organism>
<evidence type="ECO:0000313" key="2">
    <source>
        <dbReference type="EMBL" id="TDZ21967.1"/>
    </source>
</evidence>
<accession>A0A484FY08</accession>
<dbReference type="EMBL" id="AMCV02000011">
    <property type="protein sequence ID" value="TDZ21967.1"/>
    <property type="molecule type" value="Genomic_DNA"/>
</dbReference>
<evidence type="ECO:0000313" key="3">
    <source>
        <dbReference type="Proteomes" id="UP000014480"/>
    </source>
</evidence>
<reference evidence="3" key="1">
    <citation type="journal article" date="2013" name="New Phytol.">
        <title>Comparative genomic and transcriptomic analyses reveal the hemibiotrophic stage shift of Colletotrichum fungi.</title>
        <authorList>
            <person name="Gan P."/>
            <person name="Ikeda K."/>
            <person name="Irieda H."/>
            <person name="Narusaka M."/>
            <person name="O'Connell R.J."/>
            <person name="Narusaka Y."/>
            <person name="Takano Y."/>
            <person name="Kubo Y."/>
            <person name="Shirasu K."/>
        </authorList>
    </citation>
    <scope>NUCLEOTIDE SEQUENCE [LARGE SCALE GENOMIC DNA]</scope>
    <source>
        <strain evidence="3">104-T / ATCC 96160 / CBS 514.97 / LARS 414 / MAFF 240422</strain>
    </source>
</reference>
<dbReference type="AlphaFoldDB" id="A0A484FY08"/>
<sequence>MACNQASAHFGEETLDGNDRNKALISRQKGVERRHRHFALPLLLRTMLLRHHLPSSGVTALGGGRGGRVAERQHSQLHDPSAPRDGHDGNVTR</sequence>
<reference evidence="3" key="2">
    <citation type="journal article" date="2019" name="Mol. Plant Microbe Interact.">
        <title>Genome sequence resources for four phytopathogenic fungi from the Colletotrichum orbiculare species complex.</title>
        <authorList>
            <person name="Gan P."/>
            <person name="Tsushima A."/>
            <person name="Narusaka M."/>
            <person name="Narusaka Y."/>
            <person name="Takano Y."/>
            <person name="Kubo Y."/>
            <person name="Shirasu K."/>
        </authorList>
    </citation>
    <scope>GENOME REANNOTATION</scope>
    <source>
        <strain evidence="3">104-T / ATCC 96160 / CBS 514.97 / LARS 414 / MAFF 240422</strain>
    </source>
</reference>
<comment type="caution">
    <text evidence="2">The sequence shown here is derived from an EMBL/GenBank/DDBJ whole genome shotgun (WGS) entry which is preliminary data.</text>
</comment>
<keyword evidence="3" id="KW-1185">Reference proteome</keyword>
<gene>
    <name evidence="2" type="ORF">Cob_v004755</name>
</gene>
<feature type="region of interest" description="Disordered" evidence="1">
    <location>
        <begin position="56"/>
        <end position="93"/>
    </location>
</feature>
<evidence type="ECO:0000256" key="1">
    <source>
        <dbReference type="SAM" id="MobiDB-lite"/>
    </source>
</evidence>
<protein>
    <submittedName>
        <fullName evidence="2">Uncharacterized protein</fullName>
    </submittedName>
</protein>
<dbReference type="Proteomes" id="UP000014480">
    <property type="component" value="Unassembled WGS sequence"/>
</dbReference>
<feature type="compositionally biased region" description="Basic and acidic residues" evidence="1">
    <location>
        <begin position="68"/>
        <end position="93"/>
    </location>
</feature>